<reference evidence="1" key="1">
    <citation type="journal article" date="2014" name="Front. Microbiol.">
        <title>High frequency of phylogenetically diverse reductive dehalogenase-homologous genes in deep subseafloor sedimentary metagenomes.</title>
        <authorList>
            <person name="Kawai M."/>
            <person name="Futagami T."/>
            <person name="Toyoda A."/>
            <person name="Takaki Y."/>
            <person name="Nishi S."/>
            <person name="Hori S."/>
            <person name="Arai W."/>
            <person name="Tsubouchi T."/>
            <person name="Morono Y."/>
            <person name="Uchiyama I."/>
            <person name="Ito T."/>
            <person name="Fujiyama A."/>
            <person name="Inagaki F."/>
            <person name="Takami H."/>
        </authorList>
    </citation>
    <scope>NUCLEOTIDE SEQUENCE</scope>
    <source>
        <strain evidence="1">Expedition CK06-06</strain>
    </source>
</reference>
<evidence type="ECO:0008006" key="2">
    <source>
        <dbReference type="Google" id="ProtNLM"/>
    </source>
</evidence>
<feature type="non-terminal residue" evidence="1">
    <location>
        <position position="1"/>
    </location>
</feature>
<evidence type="ECO:0000313" key="1">
    <source>
        <dbReference type="EMBL" id="GAI40155.1"/>
    </source>
</evidence>
<name>X1PM71_9ZZZZ</name>
<dbReference type="EMBL" id="BARV01030335">
    <property type="protein sequence ID" value="GAI40155.1"/>
    <property type="molecule type" value="Genomic_DNA"/>
</dbReference>
<sequence length="102" mass="11812">TEMMGTNLFVYHGYDELYIEGKWIKATPTFDLKMCQEKGIVPVEFDAKNNAIFHSHNKDGEFQIEYVRDHGHYQELPWDKIQNARAQAYGAEVAERLKMAGS</sequence>
<organism evidence="1">
    <name type="scientific">marine sediment metagenome</name>
    <dbReference type="NCBI Taxonomy" id="412755"/>
    <lineage>
        <taxon>unclassified sequences</taxon>
        <taxon>metagenomes</taxon>
        <taxon>ecological metagenomes</taxon>
    </lineage>
</organism>
<accession>X1PM71</accession>
<proteinExistence type="predicted"/>
<protein>
    <recommendedName>
        <fullName evidence="2">Transglutaminase-like domain-containing protein</fullName>
    </recommendedName>
</protein>
<gene>
    <name evidence="1" type="ORF">S06H3_48194</name>
</gene>
<comment type="caution">
    <text evidence="1">The sequence shown here is derived from an EMBL/GenBank/DDBJ whole genome shotgun (WGS) entry which is preliminary data.</text>
</comment>
<dbReference type="AlphaFoldDB" id="X1PM71"/>